<organism evidence="2 3">
    <name type="scientific">Cryptococcus amylolentus CBS 6039</name>
    <dbReference type="NCBI Taxonomy" id="1295533"/>
    <lineage>
        <taxon>Eukaryota</taxon>
        <taxon>Fungi</taxon>
        <taxon>Dikarya</taxon>
        <taxon>Basidiomycota</taxon>
        <taxon>Agaricomycotina</taxon>
        <taxon>Tremellomycetes</taxon>
        <taxon>Tremellales</taxon>
        <taxon>Cryptococcaceae</taxon>
        <taxon>Cryptococcus</taxon>
    </lineage>
</organism>
<feature type="compositionally biased region" description="Gly residues" evidence="1">
    <location>
        <begin position="348"/>
        <end position="360"/>
    </location>
</feature>
<evidence type="ECO:0000313" key="2">
    <source>
        <dbReference type="EMBL" id="ODN74497.1"/>
    </source>
</evidence>
<reference evidence="2 3" key="1">
    <citation type="submission" date="2016-06" db="EMBL/GenBank/DDBJ databases">
        <title>Evolution of pathogenesis and genome organization in the Tremellales.</title>
        <authorList>
            <person name="Cuomo C."/>
            <person name="Litvintseva A."/>
            <person name="Heitman J."/>
            <person name="Chen Y."/>
            <person name="Sun S."/>
            <person name="Springer D."/>
            <person name="Dromer F."/>
            <person name="Young S."/>
            <person name="Zeng Q."/>
            <person name="Chapman S."/>
            <person name="Gujja S."/>
            <person name="Saif S."/>
            <person name="Birren B."/>
        </authorList>
    </citation>
    <scope>NUCLEOTIDE SEQUENCE [LARGE SCALE GENOMIC DNA]</scope>
    <source>
        <strain evidence="2 3">CBS 6039</strain>
    </source>
</reference>
<dbReference type="RefSeq" id="XP_018990278.1">
    <property type="nucleotide sequence ID" value="XM_019141471.1"/>
</dbReference>
<name>A0A1E3HDT7_9TREE</name>
<protein>
    <submittedName>
        <fullName evidence="2">Uncharacterized protein</fullName>
    </submittedName>
</protein>
<gene>
    <name evidence="2" type="ORF">L202_06878</name>
</gene>
<sequence length="425" mass="45058">MDDDFEDLLRDETCTSRPFSLSHPTHHIPDEEQVDQSALKRDIPEPSVVTQAAPSSNEIRLGRRVLELEKERDSLATELQALKSRLPTHANPTVPIQHPSASSAPETDQPVDIPPHLLPLLNTLRTHIAELTRDIQALRQTFLGQAVPRRGPISQVATPITAQTATMPNALVPPVAAGIVQEDEEMDALPEVGTSEKLSPHPALAPSRESAAGLDLERVLETVKMLVQENEELGEMVLEAGRGSGSDWQTSLDESKAVIESLDSDLSHHLSVVQTTRAELEAFQNHFGPLPFNITSNAAAHPNAIAPSGTPTALRGLPSFVGRPTPTGPSAAQQGRGPRPFVPKQPGQGQGQGIGRGGKSGFQPAAGVRRPFSNGPGNGSGFSLGNAPASGKAGGDGPTTGHIRGGSAGQGQSLRQDERGFKRRK</sequence>
<accession>A0A1E3HDT7</accession>
<feature type="region of interest" description="Disordered" evidence="1">
    <location>
        <begin position="16"/>
        <end position="55"/>
    </location>
</feature>
<evidence type="ECO:0000313" key="3">
    <source>
        <dbReference type="Proteomes" id="UP000094065"/>
    </source>
</evidence>
<proteinExistence type="predicted"/>
<dbReference type="OrthoDB" id="2576031at2759"/>
<dbReference type="GeneID" id="30158187"/>
<feature type="compositionally biased region" description="Basic and acidic residues" evidence="1">
    <location>
        <begin position="415"/>
        <end position="425"/>
    </location>
</feature>
<dbReference type="Proteomes" id="UP000094065">
    <property type="component" value="Unassembled WGS sequence"/>
</dbReference>
<comment type="caution">
    <text evidence="2">The sequence shown here is derived from an EMBL/GenBank/DDBJ whole genome shotgun (WGS) entry which is preliminary data.</text>
</comment>
<evidence type="ECO:0000256" key="1">
    <source>
        <dbReference type="SAM" id="MobiDB-lite"/>
    </source>
</evidence>
<keyword evidence="3" id="KW-1185">Reference proteome</keyword>
<feature type="region of interest" description="Disordered" evidence="1">
    <location>
        <begin position="303"/>
        <end position="425"/>
    </location>
</feature>
<dbReference type="EMBL" id="AWGJ01000011">
    <property type="protein sequence ID" value="ODN74497.1"/>
    <property type="molecule type" value="Genomic_DNA"/>
</dbReference>
<dbReference type="AlphaFoldDB" id="A0A1E3HDT7"/>
<feature type="compositionally biased region" description="Gly residues" evidence="1">
    <location>
        <begin position="392"/>
        <end position="409"/>
    </location>
</feature>
<feature type="region of interest" description="Disordered" evidence="1">
    <location>
        <begin position="84"/>
        <end position="108"/>
    </location>
</feature>